<protein>
    <submittedName>
        <fullName evidence="2">Uncharacterized protein</fullName>
    </submittedName>
</protein>
<accession>A0A218VU19</accession>
<name>A0A218VU19_PUNGR</name>
<feature type="region of interest" description="Disordered" evidence="1">
    <location>
        <begin position="54"/>
        <end position="76"/>
    </location>
</feature>
<reference evidence="3" key="1">
    <citation type="journal article" date="2017" name="Plant J.">
        <title>The pomegranate (Punica granatum L.) genome and the genomics of punicalagin biosynthesis.</title>
        <authorList>
            <person name="Qin G."/>
            <person name="Xu C."/>
            <person name="Ming R."/>
            <person name="Tang H."/>
            <person name="Guyot R."/>
            <person name="Kramer E.M."/>
            <person name="Hu Y."/>
            <person name="Yi X."/>
            <person name="Qi Y."/>
            <person name="Xu X."/>
            <person name="Gao Z."/>
            <person name="Pan H."/>
            <person name="Jian J."/>
            <person name="Tian Y."/>
            <person name="Yue Z."/>
            <person name="Xu Y."/>
        </authorList>
    </citation>
    <scope>NUCLEOTIDE SEQUENCE [LARGE SCALE GENOMIC DNA]</scope>
    <source>
        <strain evidence="3">cv. Dabenzi</strain>
    </source>
</reference>
<comment type="caution">
    <text evidence="2">The sequence shown here is derived from an EMBL/GenBank/DDBJ whole genome shotgun (WGS) entry which is preliminary data.</text>
</comment>
<dbReference type="EMBL" id="MTKT01005817">
    <property type="protein sequence ID" value="OWM64057.1"/>
    <property type="molecule type" value="Genomic_DNA"/>
</dbReference>
<evidence type="ECO:0000313" key="3">
    <source>
        <dbReference type="Proteomes" id="UP000197138"/>
    </source>
</evidence>
<proteinExistence type="predicted"/>
<dbReference type="AlphaFoldDB" id="A0A218VU19"/>
<gene>
    <name evidence="2" type="ORF">CDL15_Pgr011512</name>
</gene>
<feature type="compositionally biased region" description="Basic and acidic residues" evidence="1">
    <location>
        <begin position="54"/>
        <end position="67"/>
    </location>
</feature>
<organism evidence="2 3">
    <name type="scientific">Punica granatum</name>
    <name type="common">Pomegranate</name>
    <dbReference type="NCBI Taxonomy" id="22663"/>
    <lineage>
        <taxon>Eukaryota</taxon>
        <taxon>Viridiplantae</taxon>
        <taxon>Streptophyta</taxon>
        <taxon>Embryophyta</taxon>
        <taxon>Tracheophyta</taxon>
        <taxon>Spermatophyta</taxon>
        <taxon>Magnoliopsida</taxon>
        <taxon>eudicotyledons</taxon>
        <taxon>Gunneridae</taxon>
        <taxon>Pentapetalae</taxon>
        <taxon>rosids</taxon>
        <taxon>malvids</taxon>
        <taxon>Myrtales</taxon>
        <taxon>Lythraceae</taxon>
        <taxon>Punica</taxon>
    </lineage>
</organism>
<evidence type="ECO:0000256" key="1">
    <source>
        <dbReference type="SAM" id="MobiDB-lite"/>
    </source>
</evidence>
<dbReference type="Proteomes" id="UP000197138">
    <property type="component" value="Unassembled WGS sequence"/>
</dbReference>
<evidence type="ECO:0000313" key="2">
    <source>
        <dbReference type="EMBL" id="OWM64057.1"/>
    </source>
</evidence>
<sequence length="127" mass="14647">MAGVKGGGTLQCYQRARFPVLGLTVLLKKWLTRSKSQVALAASREEEARRLLQEEEARRLPAEKKEVGLSADSSMPTMSELSKWMQMMMGRADDPMKLCRNKWMKRLMQLWLQNKAKRLLVEGPLRR</sequence>